<comment type="caution">
    <text evidence="2">The sequence shown here is derived from an EMBL/GenBank/DDBJ whole genome shotgun (WGS) entry which is preliminary data.</text>
</comment>
<gene>
    <name evidence="2" type="ORF">IAA52_00090</name>
</gene>
<proteinExistence type="predicted"/>
<organism evidence="2 3">
    <name type="scientific">Candidatus Pullichristensenella stercorigallinarum</name>
    <dbReference type="NCBI Taxonomy" id="2840909"/>
    <lineage>
        <taxon>Bacteria</taxon>
        <taxon>Bacillati</taxon>
        <taxon>Bacillota</taxon>
        <taxon>Clostridia</taxon>
        <taxon>Candidatus Pullichristensenella</taxon>
    </lineage>
</organism>
<dbReference type="EMBL" id="DVFZ01000003">
    <property type="protein sequence ID" value="HIQ81483.1"/>
    <property type="molecule type" value="Genomic_DNA"/>
</dbReference>
<evidence type="ECO:0000256" key="1">
    <source>
        <dbReference type="SAM" id="Phobius"/>
    </source>
</evidence>
<keyword evidence="1" id="KW-0812">Transmembrane</keyword>
<accession>A0A9D0ZIW7</accession>
<reference evidence="2" key="1">
    <citation type="submission" date="2020-10" db="EMBL/GenBank/DDBJ databases">
        <authorList>
            <person name="Gilroy R."/>
        </authorList>
    </citation>
    <scope>NUCLEOTIDE SEQUENCE</scope>
    <source>
        <strain evidence="2">ChiSjej6B24-2974</strain>
    </source>
</reference>
<reference evidence="2" key="2">
    <citation type="journal article" date="2021" name="PeerJ">
        <title>Extensive microbial diversity within the chicken gut microbiome revealed by metagenomics and culture.</title>
        <authorList>
            <person name="Gilroy R."/>
            <person name="Ravi A."/>
            <person name="Getino M."/>
            <person name="Pursley I."/>
            <person name="Horton D.L."/>
            <person name="Alikhan N.F."/>
            <person name="Baker D."/>
            <person name="Gharbi K."/>
            <person name="Hall N."/>
            <person name="Watson M."/>
            <person name="Adriaenssens E.M."/>
            <person name="Foster-Nyarko E."/>
            <person name="Jarju S."/>
            <person name="Secka A."/>
            <person name="Antonio M."/>
            <person name="Oren A."/>
            <person name="Chaudhuri R.R."/>
            <person name="La Ragione R."/>
            <person name="Hildebrand F."/>
            <person name="Pallen M.J."/>
        </authorList>
    </citation>
    <scope>NUCLEOTIDE SEQUENCE</scope>
    <source>
        <strain evidence="2">ChiSjej6B24-2974</strain>
    </source>
</reference>
<evidence type="ECO:0000313" key="2">
    <source>
        <dbReference type="EMBL" id="HIQ81483.1"/>
    </source>
</evidence>
<keyword evidence="1" id="KW-1133">Transmembrane helix</keyword>
<name>A0A9D0ZIW7_9FIRM</name>
<dbReference type="AlphaFoldDB" id="A0A9D0ZIW7"/>
<feature type="transmembrane region" description="Helical" evidence="1">
    <location>
        <begin position="131"/>
        <end position="152"/>
    </location>
</feature>
<feature type="transmembrane region" description="Helical" evidence="1">
    <location>
        <begin position="104"/>
        <end position="125"/>
    </location>
</feature>
<dbReference type="Proteomes" id="UP000824260">
    <property type="component" value="Unassembled WGS sequence"/>
</dbReference>
<evidence type="ECO:0000313" key="3">
    <source>
        <dbReference type="Proteomes" id="UP000824260"/>
    </source>
</evidence>
<sequence>MEIFAPDRAEEKGAAWLRPPAKTQSGATCGNRLCAQARSKHKAPEFPVLTNTGNSGKICPYFPESAFAQWKMPKNQRRILGMQPREHFIAGYLLPLSTRACAGYMLLFAIPMSVFLFLLIFFFGHREFTHGFWWILLLAAALALACLAVLGLERFAPGYIAAFHTIYI</sequence>
<protein>
    <submittedName>
        <fullName evidence="2">Uncharacterized protein</fullName>
    </submittedName>
</protein>
<keyword evidence="1" id="KW-0472">Membrane</keyword>